<dbReference type="EMBL" id="LAZR01020988">
    <property type="protein sequence ID" value="KKL86875.1"/>
    <property type="molecule type" value="Genomic_DNA"/>
</dbReference>
<comment type="caution">
    <text evidence="1">The sequence shown here is derived from an EMBL/GenBank/DDBJ whole genome shotgun (WGS) entry which is preliminary data.</text>
</comment>
<evidence type="ECO:0008006" key="2">
    <source>
        <dbReference type="Google" id="ProtNLM"/>
    </source>
</evidence>
<dbReference type="AlphaFoldDB" id="A0A0F9HYX7"/>
<reference evidence="1" key="1">
    <citation type="journal article" date="2015" name="Nature">
        <title>Complex archaea that bridge the gap between prokaryotes and eukaryotes.</title>
        <authorList>
            <person name="Spang A."/>
            <person name="Saw J.H."/>
            <person name="Jorgensen S.L."/>
            <person name="Zaremba-Niedzwiedzka K."/>
            <person name="Martijn J."/>
            <person name="Lind A.E."/>
            <person name="van Eijk R."/>
            <person name="Schleper C."/>
            <person name="Guy L."/>
            <person name="Ettema T.J."/>
        </authorList>
    </citation>
    <scope>NUCLEOTIDE SEQUENCE</scope>
</reference>
<name>A0A0F9HYX7_9ZZZZ</name>
<dbReference type="Gene3D" id="2.60.40.4070">
    <property type="match status" value="1"/>
</dbReference>
<proteinExistence type="predicted"/>
<sequence>MRQHILVAAILAIASSAPGKVDFKVAPKVSRVAGQAAVSFAVTAPTDVEVSVVDAAGKVVRHLAAGMVGGPAAKPLKTGSLAQTLIWDGKDDAGRPVKPEGLKVRVRIGSSARLEKLLGWDAQLFGGYGGVKSMAVGERGELFVLESRAGGMAIRVLD</sequence>
<protein>
    <recommendedName>
        <fullName evidence="2">FlgD Ig-like domain-containing protein</fullName>
    </recommendedName>
</protein>
<accession>A0A0F9HYX7</accession>
<organism evidence="1">
    <name type="scientific">marine sediment metagenome</name>
    <dbReference type="NCBI Taxonomy" id="412755"/>
    <lineage>
        <taxon>unclassified sequences</taxon>
        <taxon>metagenomes</taxon>
        <taxon>ecological metagenomes</taxon>
    </lineage>
</organism>
<evidence type="ECO:0000313" key="1">
    <source>
        <dbReference type="EMBL" id="KKL86875.1"/>
    </source>
</evidence>
<feature type="non-terminal residue" evidence="1">
    <location>
        <position position="158"/>
    </location>
</feature>
<gene>
    <name evidence="1" type="ORF">LCGC14_1940370</name>
</gene>